<proteinExistence type="predicted"/>
<accession>A0A2H0TWG6</accession>
<dbReference type="EMBL" id="PFBY01000023">
    <property type="protein sequence ID" value="PIR76483.1"/>
    <property type="molecule type" value="Genomic_DNA"/>
</dbReference>
<organism evidence="1 2">
    <name type="scientific">Candidatus Magasanikbacteria bacterium CG10_big_fil_rev_8_21_14_0_10_42_10</name>
    <dbReference type="NCBI Taxonomy" id="1974649"/>
    <lineage>
        <taxon>Bacteria</taxon>
        <taxon>Candidatus Magasanikiibacteriota</taxon>
    </lineage>
</organism>
<gene>
    <name evidence="1" type="ORF">COU32_01840</name>
</gene>
<comment type="caution">
    <text evidence="1">The sequence shown here is derived from an EMBL/GenBank/DDBJ whole genome shotgun (WGS) entry which is preliminary data.</text>
</comment>
<protein>
    <submittedName>
        <fullName evidence="1">Uncharacterized protein</fullName>
    </submittedName>
</protein>
<name>A0A2H0TWG6_9BACT</name>
<reference evidence="2" key="1">
    <citation type="submission" date="2017-09" db="EMBL/GenBank/DDBJ databases">
        <title>Depth-based differentiation of microbial function through sediment-hosted aquifers and enrichment of novel symbionts in the deep terrestrial subsurface.</title>
        <authorList>
            <person name="Probst A.J."/>
            <person name="Ladd B."/>
            <person name="Jarett J.K."/>
            <person name="Geller-Mcgrath D.E."/>
            <person name="Sieber C.M.K."/>
            <person name="Emerson J.B."/>
            <person name="Anantharaman K."/>
            <person name="Thomas B.C."/>
            <person name="Malmstrom R."/>
            <person name="Stieglmeier M."/>
            <person name="Klingl A."/>
            <person name="Woyke T."/>
            <person name="Ryan C.M."/>
            <person name="Banfield J.F."/>
        </authorList>
    </citation>
    <scope>NUCLEOTIDE SEQUENCE [LARGE SCALE GENOMIC DNA]</scope>
</reference>
<dbReference type="AlphaFoldDB" id="A0A2H0TWG6"/>
<evidence type="ECO:0000313" key="1">
    <source>
        <dbReference type="EMBL" id="PIR76483.1"/>
    </source>
</evidence>
<sequence length="128" mass="15136">MTALQQESSEYARLGKERFTALIDSGDVLDDRDIRKLIQMIAMEYIIAKHREEIKKNAIGQPSIVLPEEIYFAEHFARRFDDEFSERNGELSEIKAKIFSKRNATKAIEKIEELMDRWWQEELQKQIS</sequence>
<evidence type="ECO:0000313" key="2">
    <source>
        <dbReference type="Proteomes" id="UP000231530"/>
    </source>
</evidence>
<dbReference type="Proteomes" id="UP000231530">
    <property type="component" value="Unassembled WGS sequence"/>
</dbReference>